<keyword evidence="1" id="KW-0812">Transmembrane</keyword>
<feature type="transmembrane region" description="Helical" evidence="1">
    <location>
        <begin position="20"/>
        <end position="43"/>
    </location>
</feature>
<evidence type="ECO:0000313" key="3">
    <source>
        <dbReference type="Proteomes" id="UP001632038"/>
    </source>
</evidence>
<gene>
    <name evidence="2" type="ORF">CASFOL_016352</name>
</gene>
<keyword evidence="1" id="KW-1133">Transmembrane helix</keyword>
<name>A0ABD3DHR2_9LAMI</name>
<comment type="caution">
    <text evidence="2">The sequence shown here is derived from an EMBL/GenBank/DDBJ whole genome shotgun (WGS) entry which is preliminary data.</text>
</comment>
<evidence type="ECO:0000313" key="2">
    <source>
        <dbReference type="EMBL" id="KAL3641384.1"/>
    </source>
</evidence>
<proteinExistence type="predicted"/>
<keyword evidence="1" id="KW-0472">Membrane</keyword>
<protein>
    <submittedName>
        <fullName evidence="2">Uncharacterized protein</fullName>
    </submittedName>
</protein>
<dbReference type="EMBL" id="JAVIJP010000017">
    <property type="protein sequence ID" value="KAL3641384.1"/>
    <property type="molecule type" value="Genomic_DNA"/>
</dbReference>
<evidence type="ECO:0000256" key="1">
    <source>
        <dbReference type="SAM" id="Phobius"/>
    </source>
</evidence>
<organism evidence="2 3">
    <name type="scientific">Castilleja foliolosa</name>
    <dbReference type="NCBI Taxonomy" id="1961234"/>
    <lineage>
        <taxon>Eukaryota</taxon>
        <taxon>Viridiplantae</taxon>
        <taxon>Streptophyta</taxon>
        <taxon>Embryophyta</taxon>
        <taxon>Tracheophyta</taxon>
        <taxon>Spermatophyta</taxon>
        <taxon>Magnoliopsida</taxon>
        <taxon>eudicotyledons</taxon>
        <taxon>Gunneridae</taxon>
        <taxon>Pentapetalae</taxon>
        <taxon>asterids</taxon>
        <taxon>lamiids</taxon>
        <taxon>Lamiales</taxon>
        <taxon>Orobanchaceae</taxon>
        <taxon>Pedicularideae</taxon>
        <taxon>Castillejinae</taxon>
        <taxon>Castilleja</taxon>
    </lineage>
</organism>
<accession>A0ABD3DHR2</accession>
<dbReference type="Proteomes" id="UP001632038">
    <property type="component" value="Unassembled WGS sequence"/>
</dbReference>
<reference evidence="3" key="1">
    <citation type="journal article" date="2024" name="IScience">
        <title>Strigolactones Initiate the Formation of Haustorium-like Structures in Castilleja.</title>
        <authorList>
            <person name="Buerger M."/>
            <person name="Peterson D."/>
            <person name="Chory J."/>
        </authorList>
    </citation>
    <scope>NUCLEOTIDE SEQUENCE [LARGE SCALE GENOMIC DNA]</scope>
</reference>
<dbReference type="AlphaFoldDB" id="A0ABD3DHR2"/>
<sequence>MGWPHPSCKGMLYMTKLDNFIRGLIKGPISFFLSLYVIFYILVDDLIQVKSNNTKNLSFLQGTHKLLPIAICNILYSGRRFEKSFDNKDSYFTIIFNDPENWLNLRGTIG</sequence>
<keyword evidence="3" id="KW-1185">Reference proteome</keyword>